<dbReference type="Proteomes" id="UP000095286">
    <property type="component" value="Unplaced"/>
</dbReference>
<sequence>MLAKHCNNLFSRILYLQNRTTTSPTALKLIDTEGVELTFKGNKTIQIPFIWLRDHCRSNKSFNWNTFQRNVDLEKLQQMAKVDEVELEDKVVLESDNQILKVNWKDGHISQFKVEDILRWTNKQNDFWVEKEFWNSTNLKDVQKPMSVDTLSLSAFYEHFLRFGFATINNVAFNDPDITKQLCQRIATIHNTFFGDFWIFSNAQDLELVAHADTAYGNDGIDIHTDGTYFAQTPGIQVLHCLRPADEGGENVLVDGIGSAEILKKTYPQYFECLTKMKILHHYKEPCDEKNETGYLSTNISPIIEVDETGQIKQIRYNPYDRSPMAIPQNKLGYEDTILFYKSLIQFNSILKTPQHMLELALKPGTVMFIDNTRVLHARKGFKGKRVMCGAYLSMCGLMAKAKSLKDVNHNMI</sequence>
<dbReference type="WBParaSite" id="RSKR_0001002300.1">
    <property type="protein sequence ID" value="RSKR_0001002300.1"/>
    <property type="gene ID" value="RSKR_0001002300"/>
</dbReference>
<reference evidence="2" key="1">
    <citation type="submission" date="2016-11" db="UniProtKB">
        <authorList>
            <consortium name="WormBaseParasite"/>
        </authorList>
    </citation>
    <scope>IDENTIFICATION</scope>
    <source>
        <strain evidence="2">KR3021</strain>
    </source>
</reference>
<accession>A0AC35UBM7</accession>
<evidence type="ECO:0000313" key="1">
    <source>
        <dbReference type="Proteomes" id="UP000095286"/>
    </source>
</evidence>
<protein>
    <submittedName>
        <fullName evidence="2">Trimethyllysine dioxygenase, mitochondrial</fullName>
    </submittedName>
</protein>
<organism evidence="1 2">
    <name type="scientific">Rhabditophanes sp. KR3021</name>
    <dbReference type="NCBI Taxonomy" id="114890"/>
    <lineage>
        <taxon>Eukaryota</taxon>
        <taxon>Metazoa</taxon>
        <taxon>Ecdysozoa</taxon>
        <taxon>Nematoda</taxon>
        <taxon>Chromadorea</taxon>
        <taxon>Rhabditida</taxon>
        <taxon>Tylenchina</taxon>
        <taxon>Panagrolaimomorpha</taxon>
        <taxon>Strongyloidoidea</taxon>
        <taxon>Alloionematidae</taxon>
        <taxon>Rhabditophanes</taxon>
    </lineage>
</organism>
<proteinExistence type="predicted"/>
<evidence type="ECO:0000313" key="2">
    <source>
        <dbReference type="WBParaSite" id="RSKR_0001002300.1"/>
    </source>
</evidence>
<name>A0AC35UBM7_9BILA</name>